<dbReference type="AlphaFoldDB" id="A0A2V1K361"/>
<keyword evidence="3" id="KW-1185">Reference proteome</keyword>
<accession>A0A2V1K361</accession>
<evidence type="ECO:0000313" key="3">
    <source>
        <dbReference type="Proteomes" id="UP000245212"/>
    </source>
</evidence>
<gene>
    <name evidence="2" type="ORF">DD235_02340</name>
</gene>
<proteinExistence type="predicted"/>
<comment type="caution">
    <text evidence="2">The sequence shown here is derived from an EMBL/GenBank/DDBJ whole genome shotgun (WGS) entry which is preliminary data.</text>
</comment>
<protein>
    <recommendedName>
        <fullName evidence="4">DUF5666 domain-containing protein</fullName>
    </recommendedName>
</protein>
<evidence type="ECO:0008006" key="4">
    <source>
        <dbReference type="Google" id="ProtNLM"/>
    </source>
</evidence>
<dbReference type="Proteomes" id="UP000245212">
    <property type="component" value="Unassembled WGS sequence"/>
</dbReference>
<reference evidence="3" key="1">
    <citation type="submission" date="2018-05" db="EMBL/GenBank/DDBJ databases">
        <authorList>
            <person name="Li Y."/>
        </authorList>
    </citation>
    <scope>NUCLEOTIDE SEQUENCE [LARGE SCALE GENOMIC DNA]</scope>
    <source>
        <strain evidence="3">3d-2-2</strain>
    </source>
</reference>
<feature type="signal peptide" evidence="1">
    <location>
        <begin position="1"/>
        <end position="25"/>
    </location>
</feature>
<sequence length="172" mass="17934">MKVKRLGAWAAGACALSLLSAVAVAGDIVVKVESEQYPSGTHTVSVRDDGSFNDTVTFQQPGPSFDPRCANAAVGADGKSHNKVSLSINGFRGDDGIVLIDVVMETEKAGRLYDRGVVAPDGRSMTTVECPSVATLMVGPSGIVRPGQSIVLFDGMDGSDHSQVKLTVDLLK</sequence>
<keyword evidence="1" id="KW-0732">Signal</keyword>
<name>A0A2V1K361_9BURK</name>
<dbReference type="EMBL" id="QETA01000001">
    <property type="protein sequence ID" value="PWF25030.1"/>
    <property type="molecule type" value="Genomic_DNA"/>
</dbReference>
<dbReference type="RefSeq" id="WP_109060433.1">
    <property type="nucleotide sequence ID" value="NZ_QETA01000001.1"/>
</dbReference>
<evidence type="ECO:0000313" key="2">
    <source>
        <dbReference type="EMBL" id="PWF25030.1"/>
    </source>
</evidence>
<feature type="chain" id="PRO_5015895549" description="DUF5666 domain-containing protein" evidence="1">
    <location>
        <begin position="26"/>
        <end position="172"/>
    </location>
</feature>
<organism evidence="2 3">
    <name type="scientific">Corticimicrobacter populi</name>
    <dbReference type="NCBI Taxonomy" id="2175229"/>
    <lineage>
        <taxon>Bacteria</taxon>
        <taxon>Pseudomonadati</taxon>
        <taxon>Pseudomonadota</taxon>
        <taxon>Betaproteobacteria</taxon>
        <taxon>Burkholderiales</taxon>
        <taxon>Alcaligenaceae</taxon>
        <taxon>Corticimicrobacter</taxon>
    </lineage>
</organism>
<evidence type="ECO:0000256" key="1">
    <source>
        <dbReference type="SAM" id="SignalP"/>
    </source>
</evidence>